<proteinExistence type="predicted"/>
<organism evidence="2 3">
    <name type="scientific">Batillaria attramentaria</name>
    <dbReference type="NCBI Taxonomy" id="370345"/>
    <lineage>
        <taxon>Eukaryota</taxon>
        <taxon>Metazoa</taxon>
        <taxon>Spiralia</taxon>
        <taxon>Lophotrochozoa</taxon>
        <taxon>Mollusca</taxon>
        <taxon>Gastropoda</taxon>
        <taxon>Caenogastropoda</taxon>
        <taxon>Sorbeoconcha</taxon>
        <taxon>Cerithioidea</taxon>
        <taxon>Batillariidae</taxon>
        <taxon>Batillaria</taxon>
    </lineage>
</organism>
<keyword evidence="3" id="KW-1185">Reference proteome</keyword>
<gene>
    <name evidence="2" type="ORF">BaRGS_00005363</name>
</gene>
<protein>
    <submittedName>
        <fullName evidence="2">Uncharacterized protein</fullName>
    </submittedName>
</protein>
<comment type="caution">
    <text evidence="2">The sequence shown here is derived from an EMBL/GenBank/DDBJ whole genome shotgun (WGS) entry which is preliminary data.</text>
</comment>
<accession>A0ABD0LWV1</accession>
<reference evidence="2 3" key="1">
    <citation type="journal article" date="2023" name="Sci. Data">
        <title>Genome assembly of the Korean intertidal mud-creeper Batillaria attramentaria.</title>
        <authorList>
            <person name="Patra A.K."/>
            <person name="Ho P.T."/>
            <person name="Jun S."/>
            <person name="Lee S.J."/>
            <person name="Kim Y."/>
            <person name="Won Y.J."/>
        </authorList>
    </citation>
    <scope>NUCLEOTIDE SEQUENCE [LARGE SCALE GENOMIC DNA]</scope>
    <source>
        <strain evidence="2">Wonlab-2016</strain>
    </source>
</reference>
<evidence type="ECO:0000313" key="2">
    <source>
        <dbReference type="EMBL" id="KAK7503442.1"/>
    </source>
</evidence>
<evidence type="ECO:0000313" key="3">
    <source>
        <dbReference type="Proteomes" id="UP001519460"/>
    </source>
</evidence>
<name>A0ABD0LWV1_9CAEN</name>
<dbReference type="Proteomes" id="UP001519460">
    <property type="component" value="Unassembled WGS sequence"/>
</dbReference>
<feature type="compositionally biased region" description="Polar residues" evidence="1">
    <location>
        <begin position="76"/>
        <end position="86"/>
    </location>
</feature>
<feature type="region of interest" description="Disordered" evidence="1">
    <location>
        <begin position="67"/>
        <end position="86"/>
    </location>
</feature>
<evidence type="ECO:0000256" key="1">
    <source>
        <dbReference type="SAM" id="MobiDB-lite"/>
    </source>
</evidence>
<sequence>MREATLKPHKLISDRPSNAARFLLKREQREKKRKEKSVDKCPHFSKTVFRRSVGCGIGLILYQIAPGAASDPPVSSHPSGILSRSV</sequence>
<dbReference type="AlphaFoldDB" id="A0ABD0LWV1"/>
<dbReference type="EMBL" id="JACVVK020000020">
    <property type="protein sequence ID" value="KAK7503442.1"/>
    <property type="molecule type" value="Genomic_DNA"/>
</dbReference>